<sequence>MPDSANPEQLLKQLTAMTAGRPTRPRTFIQANAAAILAALNAGHTGIDLYRAFAAAGHPPPMSLRQFRRYLARLRAQEPGTAPSALTAGPDPAARARQPTPAHPASPPPTLRWDPLADDEDIH</sequence>
<evidence type="ECO:0000256" key="1">
    <source>
        <dbReference type="SAM" id="MobiDB-lite"/>
    </source>
</evidence>
<gene>
    <name evidence="2" type="ORF">ThidrDRAFT_1132</name>
</gene>
<protein>
    <submittedName>
        <fullName evidence="2">Uncharacterized protein</fullName>
    </submittedName>
</protein>
<dbReference type="EMBL" id="AFWT01000006">
    <property type="protein sequence ID" value="EGV32647.1"/>
    <property type="molecule type" value="Genomic_DNA"/>
</dbReference>
<evidence type="ECO:0000313" key="3">
    <source>
        <dbReference type="Proteomes" id="UP000004200"/>
    </source>
</evidence>
<organism evidence="2 3">
    <name type="scientific">Thiorhodococcus drewsii AZ1</name>
    <dbReference type="NCBI Taxonomy" id="765913"/>
    <lineage>
        <taxon>Bacteria</taxon>
        <taxon>Pseudomonadati</taxon>
        <taxon>Pseudomonadota</taxon>
        <taxon>Gammaproteobacteria</taxon>
        <taxon>Chromatiales</taxon>
        <taxon>Chromatiaceae</taxon>
        <taxon>Thiorhodococcus</taxon>
    </lineage>
</organism>
<reference evidence="2 3" key="1">
    <citation type="submission" date="2011-06" db="EMBL/GenBank/DDBJ databases">
        <title>The draft genome of Thiorhodococcus drewsii AZ1.</title>
        <authorList>
            <consortium name="US DOE Joint Genome Institute (JGI-PGF)"/>
            <person name="Lucas S."/>
            <person name="Han J."/>
            <person name="Lapidus A."/>
            <person name="Cheng J.-F."/>
            <person name="Goodwin L."/>
            <person name="Pitluck S."/>
            <person name="Peters L."/>
            <person name="Land M.L."/>
            <person name="Hauser L."/>
            <person name="Vogl K."/>
            <person name="Liu Z."/>
            <person name="Imhoff J."/>
            <person name="Thiel V."/>
            <person name="Frigaard N.-U."/>
            <person name="Bryant D.A."/>
            <person name="Woyke T.J."/>
        </authorList>
    </citation>
    <scope>NUCLEOTIDE SEQUENCE [LARGE SCALE GENOMIC DNA]</scope>
    <source>
        <strain evidence="2 3">AZ1</strain>
    </source>
</reference>
<keyword evidence="3" id="KW-1185">Reference proteome</keyword>
<accession>G2DYM0</accession>
<feature type="region of interest" description="Disordered" evidence="1">
    <location>
        <begin position="75"/>
        <end position="123"/>
    </location>
</feature>
<evidence type="ECO:0000313" key="2">
    <source>
        <dbReference type="EMBL" id="EGV32647.1"/>
    </source>
</evidence>
<dbReference type="STRING" id="765913.ThidrDRAFT_1132"/>
<name>G2DYM0_9GAMM</name>
<proteinExistence type="predicted"/>
<feature type="compositionally biased region" description="Pro residues" evidence="1">
    <location>
        <begin position="101"/>
        <end position="110"/>
    </location>
</feature>
<comment type="caution">
    <text evidence="2">The sequence shown here is derived from an EMBL/GenBank/DDBJ whole genome shotgun (WGS) entry which is preliminary data.</text>
</comment>
<dbReference type="Proteomes" id="UP000004200">
    <property type="component" value="Unassembled WGS sequence"/>
</dbReference>
<dbReference type="AlphaFoldDB" id="G2DYM0"/>
<dbReference type="RefSeq" id="WP_007039847.1">
    <property type="nucleotide sequence ID" value="NZ_AFWT01000006.1"/>
</dbReference>